<evidence type="ECO:0000313" key="3">
    <source>
        <dbReference type="Proteomes" id="UP000325313"/>
    </source>
</evidence>
<feature type="region of interest" description="Disordered" evidence="1">
    <location>
        <begin position="1"/>
        <end position="26"/>
    </location>
</feature>
<evidence type="ECO:0000256" key="1">
    <source>
        <dbReference type="SAM" id="MobiDB-lite"/>
    </source>
</evidence>
<dbReference type="EMBL" id="VDEP01000304">
    <property type="protein sequence ID" value="KAA1109814.1"/>
    <property type="molecule type" value="Genomic_DNA"/>
</dbReference>
<protein>
    <submittedName>
        <fullName evidence="2">Uncharacterized protein</fullName>
    </submittedName>
</protein>
<dbReference type="Proteomes" id="UP000325313">
    <property type="component" value="Unassembled WGS sequence"/>
</dbReference>
<comment type="caution">
    <text evidence="2">The sequence shown here is derived from an EMBL/GenBank/DDBJ whole genome shotgun (WGS) entry which is preliminary data.</text>
</comment>
<sequence>MPSRPATIKEYDLLGPGSKKESDLDGQEIQENDLNRLGIQVTSFGTIPKKMTLAIFKFINLLLENCTNQK</sequence>
<organism evidence="2 3">
    <name type="scientific">Puccinia graminis f. sp. tritici</name>
    <dbReference type="NCBI Taxonomy" id="56615"/>
    <lineage>
        <taxon>Eukaryota</taxon>
        <taxon>Fungi</taxon>
        <taxon>Dikarya</taxon>
        <taxon>Basidiomycota</taxon>
        <taxon>Pucciniomycotina</taxon>
        <taxon>Pucciniomycetes</taxon>
        <taxon>Pucciniales</taxon>
        <taxon>Pucciniaceae</taxon>
        <taxon>Puccinia</taxon>
    </lineage>
</organism>
<feature type="compositionally biased region" description="Basic and acidic residues" evidence="1">
    <location>
        <begin position="7"/>
        <end position="23"/>
    </location>
</feature>
<dbReference type="AlphaFoldDB" id="A0A5B0QA17"/>
<proteinExistence type="predicted"/>
<name>A0A5B0QA17_PUCGR</name>
<gene>
    <name evidence="2" type="ORF">PGTUg99_035430</name>
</gene>
<accession>A0A5B0QA17</accession>
<evidence type="ECO:0000313" key="2">
    <source>
        <dbReference type="EMBL" id="KAA1109814.1"/>
    </source>
</evidence>
<reference evidence="2 3" key="1">
    <citation type="submission" date="2019-05" db="EMBL/GenBank/DDBJ databases">
        <title>Emergence of the Ug99 lineage of the wheat stem rust pathogen through somatic hybridization.</title>
        <authorList>
            <person name="Li F."/>
            <person name="Upadhyaya N.M."/>
            <person name="Sperschneider J."/>
            <person name="Matny O."/>
            <person name="Nguyen-Phuc H."/>
            <person name="Mago R."/>
            <person name="Raley C."/>
            <person name="Miller M.E."/>
            <person name="Silverstein K.A.T."/>
            <person name="Henningsen E."/>
            <person name="Hirsch C.D."/>
            <person name="Visser B."/>
            <person name="Pretorius Z.A."/>
            <person name="Steffenson B.J."/>
            <person name="Schwessinger B."/>
            <person name="Dodds P.N."/>
            <person name="Figueroa M."/>
        </authorList>
    </citation>
    <scope>NUCLEOTIDE SEQUENCE [LARGE SCALE GENOMIC DNA]</scope>
    <source>
        <strain evidence="2 3">Ug99</strain>
    </source>
</reference>